<organism evidence="1 2">
    <name type="scientific">Candidatus Magasanikbacteria bacterium CG_4_10_14_0_2_um_filter_37_12</name>
    <dbReference type="NCBI Taxonomy" id="1974637"/>
    <lineage>
        <taxon>Bacteria</taxon>
        <taxon>Candidatus Magasanikiibacteriota</taxon>
    </lineage>
</organism>
<proteinExistence type="predicted"/>
<reference evidence="2" key="1">
    <citation type="submission" date="2017-09" db="EMBL/GenBank/DDBJ databases">
        <title>Depth-based differentiation of microbial function through sediment-hosted aquifers and enrichment of novel symbionts in the deep terrestrial subsurface.</title>
        <authorList>
            <person name="Probst A.J."/>
            <person name="Ladd B."/>
            <person name="Jarett J.K."/>
            <person name="Geller-Mcgrath D.E."/>
            <person name="Sieber C.M.K."/>
            <person name="Emerson J.B."/>
            <person name="Anantharaman K."/>
            <person name="Thomas B.C."/>
            <person name="Malmstrom R."/>
            <person name="Stieglmeier M."/>
            <person name="Klingl A."/>
            <person name="Woyke T."/>
            <person name="Ryan C.M."/>
            <person name="Banfield J.F."/>
        </authorList>
    </citation>
    <scope>NUCLEOTIDE SEQUENCE [LARGE SCALE GENOMIC DNA]</scope>
</reference>
<evidence type="ECO:0000313" key="2">
    <source>
        <dbReference type="Proteomes" id="UP000228568"/>
    </source>
</evidence>
<dbReference type="EMBL" id="PFPK01000002">
    <property type="protein sequence ID" value="PIZ95899.1"/>
    <property type="molecule type" value="Genomic_DNA"/>
</dbReference>
<protein>
    <submittedName>
        <fullName evidence="1">Uncharacterized protein</fullName>
    </submittedName>
</protein>
<comment type="caution">
    <text evidence="1">The sequence shown here is derived from an EMBL/GenBank/DDBJ whole genome shotgun (WGS) entry which is preliminary data.</text>
</comment>
<accession>A0A2M7VAU7</accession>
<dbReference type="Proteomes" id="UP000228568">
    <property type="component" value="Unassembled WGS sequence"/>
</dbReference>
<sequence>MGNIGSEVGRAVNWQKKDNIAYRDKALERAFELLSLTILDKRWKTGRKELCRAREILADVFYGDRIYGYSGESIERYFFQFACVVRK</sequence>
<name>A0A2M7VAU7_9BACT</name>
<gene>
    <name evidence="1" type="ORF">COX81_00175</name>
</gene>
<dbReference type="AlphaFoldDB" id="A0A2M7VAU7"/>
<evidence type="ECO:0000313" key="1">
    <source>
        <dbReference type="EMBL" id="PIZ95899.1"/>
    </source>
</evidence>